<dbReference type="Gene3D" id="3.90.550.10">
    <property type="entry name" value="Spore Coat Polysaccharide Biosynthesis Protein SpsA, Chain A"/>
    <property type="match status" value="1"/>
</dbReference>
<dbReference type="AlphaFoldDB" id="A0A3E4EF38"/>
<evidence type="ECO:0000256" key="1">
    <source>
        <dbReference type="ARBA" id="ARBA00022676"/>
    </source>
</evidence>
<keyword evidence="2 4" id="KW-0808">Transferase</keyword>
<dbReference type="InterPro" id="IPR029044">
    <property type="entry name" value="Nucleotide-diphossugar_trans"/>
</dbReference>
<evidence type="ECO:0000313" key="4">
    <source>
        <dbReference type="EMBL" id="RGI69614.1"/>
    </source>
</evidence>
<comment type="caution">
    <text evidence="4">The sequence shown here is derived from an EMBL/GenBank/DDBJ whole genome shotgun (WGS) entry which is preliminary data.</text>
</comment>
<dbReference type="Proteomes" id="UP000260642">
    <property type="component" value="Unassembled WGS sequence"/>
</dbReference>
<dbReference type="PANTHER" id="PTHR22916">
    <property type="entry name" value="GLYCOSYLTRANSFERASE"/>
    <property type="match status" value="1"/>
</dbReference>
<sequence>MISVVIPVYNVDKYITDCLESIVSQTFSEWEVVMVNDGSSDRSVEICKSFCERDSRFRVLEQENRGVSAARNTGIDACCGEYIFFMDADDTILPNTFEALNAVLHETKADMVSFQFQKIVDESEIHQVSQMEKIQVITAYEALRLFLQEQQIGISMCTKLVKSSVVQNIKFEEGRASNEDKFFLFETLLSLNKVALLQEPYYCYWTRENSATTRPFDKRWFDGYFFAKKIYRMVCERKPELEPEARYQLLSSCYFLVRQMDNKKASKLYPEEYQELCKEISKLRVVDIWKIISPKRRKGILAIKYAPFLYRLIVK</sequence>
<accession>A0A3E4EF38</accession>
<dbReference type="CDD" id="cd00761">
    <property type="entry name" value="Glyco_tranf_GTA_type"/>
    <property type="match status" value="1"/>
</dbReference>
<dbReference type="Pfam" id="PF00535">
    <property type="entry name" value="Glycos_transf_2"/>
    <property type="match status" value="1"/>
</dbReference>
<dbReference type="PANTHER" id="PTHR22916:SF51">
    <property type="entry name" value="GLYCOSYLTRANSFERASE EPSH-RELATED"/>
    <property type="match status" value="1"/>
</dbReference>
<dbReference type="GO" id="GO:0016757">
    <property type="term" value="F:glycosyltransferase activity"/>
    <property type="evidence" value="ECO:0007669"/>
    <property type="project" value="UniProtKB-KW"/>
</dbReference>
<dbReference type="SUPFAM" id="SSF53448">
    <property type="entry name" value="Nucleotide-diphospho-sugar transferases"/>
    <property type="match status" value="1"/>
</dbReference>
<evidence type="ECO:0000259" key="3">
    <source>
        <dbReference type="Pfam" id="PF00535"/>
    </source>
</evidence>
<dbReference type="EMBL" id="QSOB01000004">
    <property type="protein sequence ID" value="RGI69614.1"/>
    <property type="molecule type" value="Genomic_DNA"/>
</dbReference>
<gene>
    <name evidence="4" type="ORF">DXD95_03790</name>
</gene>
<feature type="domain" description="Glycosyltransferase 2-like" evidence="3">
    <location>
        <begin position="3"/>
        <end position="136"/>
    </location>
</feature>
<evidence type="ECO:0000313" key="5">
    <source>
        <dbReference type="Proteomes" id="UP000260642"/>
    </source>
</evidence>
<dbReference type="InterPro" id="IPR001173">
    <property type="entry name" value="Glyco_trans_2-like"/>
</dbReference>
<organism evidence="4 5">
    <name type="scientific">Agathobacter rectalis</name>
    <dbReference type="NCBI Taxonomy" id="39491"/>
    <lineage>
        <taxon>Bacteria</taxon>
        <taxon>Bacillati</taxon>
        <taxon>Bacillota</taxon>
        <taxon>Clostridia</taxon>
        <taxon>Lachnospirales</taxon>
        <taxon>Lachnospiraceae</taxon>
        <taxon>Agathobacter</taxon>
    </lineage>
</organism>
<protein>
    <submittedName>
        <fullName evidence="4">Glycosyltransferase</fullName>
    </submittedName>
</protein>
<name>A0A3E4EF38_9FIRM</name>
<dbReference type="RefSeq" id="WP_117481793.1">
    <property type="nucleotide sequence ID" value="NZ_JBBNNI010000001.1"/>
</dbReference>
<proteinExistence type="predicted"/>
<keyword evidence="1" id="KW-0328">Glycosyltransferase</keyword>
<evidence type="ECO:0000256" key="2">
    <source>
        <dbReference type="ARBA" id="ARBA00022679"/>
    </source>
</evidence>
<reference evidence="4 5" key="1">
    <citation type="submission" date="2018-08" db="EMBL/GenBank/DDBJ databases">
        <title>A genome reference for cultivated species of the human gut microbiota.</title>
        <authorList>
            <person name="Zou Y."/>
            <person name="Xue W."/>
            <person name="Luo G."/>
        </authorList>
    </citation>
    <scope>NUCLEOTIDE SEQUENCE [LARGE SCALE GENOMIC DNA]</scope>
    <source>
        <strain evidence="4 5">TM10-3</strain>
    </source>
</reference>